<evidence type="ECO:0000313" key="9">
    <source>
        <dbReference type="Proteomes" id="UP001277471"/>
    </source>
</evidence>
<evidence type="ECO:0000259" key="7">
    <source>
        <dbReference type="Pfam" id="PF07244"/>
    </source>
</evidence>
<feature type="compositionally biased region" description="Low complexity" evidence="4">
    <location>
        <begin position="30"/>
        <end position="41"/>
    </location>
</feature>
<feature type="domain" description="Bacterial surface antigen (D15)" evidence="6">
    <location>
        <begin position="337"/>
        <end position="647"/>
    </location>
</feature>
<dbReference type="Proteomes" id="UP001277471">
    <property type="component" value="Unassembled WGS sequence"/>
</dbReference>
<comment type="caution">
    <text evidence="8">The sequence shown here is derived from an EMBL/GenBank/DDBJ whole genome shotgun (WGS) entry which is preliminary data.</text>
</comment>
<reference evidence="8 9" key="1">
    <citation type="submission" date="2023-11" db="EMBL/GenBank/DDBJ databases">
        <title>MicrobeMod: A computational toolkit for identifying prokaryotic methylation and restriction-modification with nanopore sequencing.</title>
        <authorList>
            <person name="Crits-Christoph A."/>
            <person name="Kang S.C."/>
            <person name="Lee H."/>
            <person name="Ostrov N."/>
        </authorList>
    </citation>
    <scope>NUCLEOTIDE SEQUENCE [LARGE SCALE GENOMIC DNA]</scope>
    <source>
        <strain evidence="8 9">ATCC 29145</strain>
    </source>
</reference>
<feature type="domain" description="POTRA" evidence="7">
    <location>
        <begin position="238"/>
        <end position="305"/>
    </location>
</feature>
<organism evidence="8 9">
    <name type="scientific">Azospirillum brasilense</name>
    <dbReference type="NCBI Taxonomy" id="192"/>
    <lineage>
        <taxon>Bacteria</taxon>
        <taxon>Pseudomonadati</taxon>
        <taxon>Pseudomonadota</taxon>
        <taxon>Alphaproteobacteria</taxon>
        <taxon>Rhodospirillales</taxon>
        <taxon>Azospirillaceae</taxon>
        <taxon>Azospirillum</taxon>
    </lineage>
</organism>
<dbReference type="InterPro" id="IPR010827">
    <property type="entry name" value="BamA/TamA_POTRA"/>
</dbReference>
<evidence type="ECO:0000259" key="6">
    <source>
        <dbReference type="Pfam" id="PF01103"/>
    </source>
</evidence>
<name>A0ABU4P900_AZOBR</name>
<dbReference type="EMBL" id="JAWXYC010000004">
    <property type="protein sequence ID" value="MDX5954165.1"/>
    <property type="molecule type" value="Genomic_DNA"/>
</dbReference>
<gene>
    <name evidence="8" type="ORF">SIM66_23615</name>
</gene>
<dbReference type="PANTHER" id="PTHR12815:SF42">
    <property type="entry name" value="BACTERIAL SURFACE ANTIGEN (D15) DOMAIN-CONTAINING PROTEIN"/>
    <property type="match status" value="1"/>
</dbReference>
<keyword evidence="2" id="KW-1134">Transmembrane beta strand</keyword>
<evidence type="ECO:0000313" key="8">
    <source>
        <dbReference type="EMBL" id="MDX5954165.1"/>
    </source>
</evidence>
<keyword evidence="5" id="KW-0732">Signal</keyword>
<protein>
    <submittedName>
        <fullName evidence="8">Autotransporter assembly complex family protein</fullName>
    </submittedName>
</protein>
<dbReference type="Pfam" id="PF07244">
    <property type="entry name" value="POTRA"/>
    <property type="match status" value="1"/>
</dbReference>
<evidence type="ECO:0000256" key="5">
    <source>
        <dbReference type="SAM" id="SignalP"/>
    </source>
</evidence>
<sequence>MMTRRVSASRLAVILLSSALVAVPGDPLRAQDPAPDPVQEAAPPPAAQDGSGQDDPTPDAPGPQIPYEVEFTGLEDDDLRTLLRDSSSLVSLKDDPPPSVLGLERRADNDRERLQTALRSAGFYDAVLDIRVDAARTPAKVTVAVTSGPAYRFKTITIASTDGAPLPGGDVTPADIGLPVGERARAPQVVDAQSALLRRMTDRGHPFATVAERRVVVDHDDHSMDVTYTVDPGPLVMFGDTKIDGLVSVDEGLIRGRLPWKPYDIYSPAKVDRARQQIAQLDVFDTVRVRLAEEPGPGGVTPVDVTLAEKLHRFIGASAFYSSEDGVGGSAYWGHRNLFGGAERLRLGVEVGRIGGDNGAAQGPRGSLDLPDIRLSANFRKPDFLAPRQSLILDFQVASEQPPAYDRVATIGSASLERQVTDQLKVSYGVSGERGRVRSNLREYQTGFIGVPLGIAWDGSDNLLNPSRGYRASLLATPWFPYAGDTDSIFTSFQINASAYRDLSDDGRYVAAARIGVGSTVGASLDQVPPDHRFYAGGGGSVRGYGFQKAGPRDIYGDPTGGRSLFEAGLELRVKVTETVGIVPFVDAGTVFDSAFPDFKEPLKVGAGIGARYYTDFGPLRADVAFPLNADSGDAKWQLYLSLGQAF</sequence>
<evidence type="ECO:0000256" key="4">
    <source>
        <dbReference type="SAM" id="MobiDB-lite"/>
    </source>
</evidence>
<dbReference type="PANTHER" id="PTHR12815">
    <property type="entry name" value="SORTING AND ASSEMBLY MACHINERY SAMM50 PROTEIN FAMILY MEMBER"/>
    <property type="match status" value="1"/>
</dbReference>
<evidence type="ECO:0000256" key="3">
    <source>
        <dbReference type="ARBA" id="ARBA00023136"/>
    </source>
</evidence>
<dbReference type="Pfam" id="PF01103">
    <property type="entry name" value="Omp85"/>
    <property type="match status" value="1"/>
</dbReference>
<feature type="signal peptide" evidence="5">
    <location>
        <begin position="1"/>
        <end position="22"/>
    </location>
</feature>
<evidence type="ECO:0000256" key="2">
    <source>
        <dbReference type="ARBA" id="ARBA00022452"/>
    </source>
</evidence>
<feature type="region of interest" description="Disordered" evidence="4">
    <location>
        <begin position="89"/>
        <end position="108"/>
    </location>
</feature>
<dbReference type="GeneID" id="56451952"/>
<feature type="chain" id="PRO_5045489971" evidence="5">
    <location>
        <begin position="23"/>
        <end position="647"/>
    </location>
</feature>
<keyword evidence="9" id="KW-1185">Reference proteome</keyword>
<evidence type="ECO:0000256" key="1">
    <source>
        <dbReference type="ARBA" id="ARBA00004370"/>
    </source>
</evidence>
<keyword evidence="3" id="KW-0472">Membrane</keyword>
<dbReference type="Gene3D" id="3.10.20.310">
    <property type="entry name" value="membrane protein fhac"/>
    <property type="match status" value="1"/>
</dbReference>
<feature type="region of interest" description="Disordered" evidence="4">
    <location>
        <begin position="25"/>
        <end position="66"/>
    </location>
</feature>
<accession>A0ABU4P900</accession>
<dbReference type="InterPro" id="IPR039910">
    <property type="entry name" value="D15-like"/>
</dbReference>
<dbReference type="InterPro" id="IPR000184">
    <property type="entry name" value="Bac_surfAg_D15"/>
</dbReference>
<proteinExistence type="predicted"/>
<dbReference type="RefSeq" id="WP_236778083.1">
    <property type="nucleotide sequence ID" value="NZ_CP012914.1"/>
</dbReference>
<keyword evidence="2" id="KW-0812">Transmembrane</keyword>
<dbReference type="Gene3D" id="2.40.160.50">
    <property type="entry name" value="membrane protein fhac: a member of the omp85/tpsb transporter family"/>
    <property type="match status" value="1"/>
</dbReference>
<comment type="subcellular location">
    <subcellularLocation>
        <location evidence="1">Membrane</location>
    </subcellularLocation>
</comment>